<evidence type="ECO:0000313" key="1">
    <source>
        <dbReference type="EMBL" id="KAF0539807.1"/>
    </source>
</evidence>
<dbReference type="AlphaFoldDB" id="A0A8H4AWK2"/>
<proteinExistence type="predicted"/>
<gene>
    <name evidence="1" type="ORF">F8M41_006751</name>
</gene>
<evidence type="ECO:0000313" key="2">
    <source>
        <dbReference type="Proteomes" id="UP000439903"/>
    </source>
</evidence>
<dbReference type="OrthoDB" id="2442646at2759"/>
<sequence length="162" mass="18123">MKENYPKSKNITANNKSTALYCDAVVLGETIPLIVDSRFLVNVHRESKRALGKISDFLFTVSGVEIPIDVVITDTNFYKEDDLEENDENDDEYESEELEDRIYNYSGVKDEDYSAESSDVKLSVTNLGEEIVLAPSLSRGSEPHPVQTSSYFSSSVIDPIVL</sequence>
<protein>
    <submittedName>
        <fullName evidence="1">Gag-pol fusion protein</fullName>
    </submittedName>
</protein>
<organism evidence="1 2">
    <name type="scientific">Gigaspora margarita</name>
    <dbReference type="NCBI Taxonomy" id="4874"/>
    <lineage>
        <taxon>Eukaryota</taxon>
        <taxon>Fungi</taxon>
        <taxon>Fungi incertae sedis</taxon>
        <taxon>Mucoromycota</taxon>
        <taxon>Glomeromycotina</taxon>
        <taxon>Glomeromycetes</taxon>
        <taxon>Diversisporales</taxon>
        <taxon>Gigasporaceae</taxon>
        <taxon>Gigaspora</taxon>
    </lineage>
</organism>
<keyword evidence="2" id="KW-1185">Reference proteome</keyword>
<name>A0A8H4AWK2_GIGMA</name>
<reference evidence="1 2" key="1">
    <citation type="journal article" date="2019" name="Environ. Microbiol.">
        <title>At the nexus of three kingdoms: the genome of the mycorrhizal fungus Gigaspora margarita provides insights into plant, endobacterial and fungal interactions.</title>
        <authorList>
            <person name="Venice F."/>
            <person name="Ghignone S."/>
            <person name="Salvioli di Fossalunga A."/>
            <person name="Amselem J."/>
            <person name="Novero M."/>
            <person name="Xianan X."/>
            <person name="Sedzielewska Toro K."/>
            <person name="Morin E."/>
            <person name="Lipzen A."/>
            <person name="Grigoriev I.V."/>
            <person name="Henrissat B."/>
            <person name="Martin F.M."/>
            <person name="Bonfante P."/>
        </authorList>
    </citation>
    <scope>NUCLEOTIDE SEQUENCE [LARGE SCALE GENOMIC DNA]</scope>
    <source>
        <strain evidence="1 2">BEG34</strain>
    </source>
</reference>
<dbReference type="Proteomes" id="UP000439903">
    <property type="component" value="Unassembled WGS sequence"/>
</dbReference>
<dbReference type="EMBL" id="WTPW01000168">
    <property type="protein sequence ID" value="KAF0539807.1"/>
    <property type="molecule type" value="Genomic_DNA"/>
</dbReference>
<accession>A0A8H4AWK2</accession>
<comment type="caution">
    <text evidence="1">The sequence shown here is derived from an EMBL/GenBank/DDBJ whole genome shotgun (WGS) entry which is preliminary data.</text>
</comment>